<proteinExistence type="predicted"/>
<keyword evidence="2" id="KW-1185">Reference proteome</keyword>
<dbReference type="EMBL" id="LHQQ01000266">
    <property type="protein sequence ID" value="KOS38195.1"/>
    <property type="molecule type" value="Genomic_DNA"/>
</dbReference>
<dbReference type="Proteomes" id="UP000037696">
    <property type="component" value="Unassembled WGS sequence"/>
</dbReference>
<dbReference type="OrthoDB" id="2408539at2759"/>
<evidence type="ECO:0000313" key="1">
    <source>
        <dbReference type="EMBL" id="KOS38195.1"/>
    </source>
</evidence>
<comment type="caution">
    <text evidence="1">The sequence shown here is derived from an EMBL/GenBank/DDBJ whole genome shotgun (WGS) entry which is preliminary data.</text>
</comment>
<dbReference type="AlphaFoldDB" id="A0A0N0RXT7"/>
<name>A0A0N0RXT7_9EURO</name>
<gene>
    <name evidence="1" type="ORF">ACN38_g10992</name>
</gene>
<accession>A0A0N0RXT7</accession>
<evidence type="ECO:0000313" key="2">
    <source>
        <dbReference type="Proteomes" id="UP000037696"/>
    </source>
</evidence>
<reference evidence="1 2" key="1">
    <citation type="submission" date="2015-08" db="EMBL/GenBank/DDBJ databases">
        <title>Genome sequencing of Penicillium nordicum.</title>
        <authorList>
            <person name="Nguyen H.D."/>
            <person name="Seifert K.A."/>
        </authorList>
    </citation>
    <scope>NUCLEOTIDE SEQUENCE [LARGE SCALE GENOMIC DNA]</scope>
    <source>
        <strain evidence="1 2">DAOMC 185683</strain>
    </source>
</reference>
<sequence>MRLVHIPTYPPISLSYKSPVLTNFLNVELYFIYNHPSYLPNNHSLTMKFTTAIVASLVGTSTALFDKNQPWGKRDYACVNVYQGIPDNSTVSAGQTVRVHFDRKPTGRCPDPLSQYPGEDYNVWLYNNPVRNLDTISFDQSIKITDGIKEDAGLVDITIPKDLPQVKDGSLWYLRVGTSLSSAPQMPSLFNAAGPFTVIRA</sequence>
<organism evidence="1 2">
    <name type="scientific">Penicillium nordicum</name>
    <dbReference type="NCBI Taxonomy" id="229535"/>
    <lineage>
        <taxon>Eukaryota</taxon>
        <taxon>Fungi</taxon>
        <taxon>Dikarya</taxon>
        <taxon>Ascomycota</taxon>
        <taxon>Pezizomycotina</taxon>
        <taxon>Eurotiomycetes</taxon>
        <taxon>Eurotiomycetidae</taxon>
        <taxon>Eurotiales</taxon>
        <taxon>Aspergillaceae</taxon>
        <taxon>Penicillium</taxon>
    </lineage>
</organism>
<protein>
    <submittedName>
        <fullName evidence="1">Uncharacterized protein</fullName>
    </submittedName>
</protein>